<dbReference type="Gene3D" id="3.10.10.10">
    <property type="entry name" value="HIV Type 1 Reverse Transcriptase, subunit A, domain 1"/>
    <property type="match status" value="2"/>
</dbReference>
<dbReference type="Pfam" id="PF00098">
    <property type="entry name" value="zf-CCHC"/>
    <property type="match status" value="1"/>
</dbReference>
<dbReference type="Gene3D" id="3.30.70.270">
    <property type="match status" value="2"/>
</dbReference>
<dbReference type="SUPFAM" id="SSF56672">
    <property type="entry name" value="DNA/RNA polymerases"/>
    <property type="match status" value="1"/>
</dbReference>
<comment type="caution">
    <text evidence="3">The sequence shown here is derived from an EMBL/GenBank/DDBJ whole genome shotgun (WGS) entry which is preliminary data.</text>
</comment>
<dbReference type="InterPro" id="IPR021109">
    <property type="entry name" value="Peptidase_aspartic_dom_sf"/>
</dbReference>
<keyword evidence="1" id="KW-0479">Metal-binding</keyword>
<dbReference type="PANTHER" id="PTHR15503">
    <property type="entry name" value="LDOC1 RELATED"/>
    <property type="match status" value="1"/>
</dbReference>
<dbReference type="AlphaFoldDB" id="A0A5N6PT90"/>
<dbReference type="SMART" id="SM00343">
    <property type="entry name" value="ZnF_C2HC"/>
    <property type="match status" value="1"/>
</dbReference>
<feature type="domain" description="CCHC-type" evidence="2">
    <location>
        <begin position="49"/>
        <end position="63"/>
    </location>
</feature>
<evidence type="ECO:0000313" key="4">
    <source>
        <dbReference type="Proteomes" id="UP000326396"/>
    </source>
</evidence>
<dbReference type="InterPro" id="IPR032567">
    <property type="entry name" value="RTL1-rel"/>
</dbReference>
<evidence type="ECO:0000256" key="1">
    <source>
        <dbReference type="PROSITE-ProRule" id="PRU00047"/>
    </source>
</evidence>
<dbReference type="GO" id="GO:0008270">
    <property type="term" value="F:zinc ion binding"/>
    <property type="evidence" value="ECO:0007669"/>
    <property type="project" value="UniProtKB-KW"/>
</dbReference>
<dbReference type="SUPFAM" id="SSF50630">
    <property type="entry name" value="Acid proteases"/>
    <property type="match status" value="1"/>
</dbReference>
<dbReference type="Gene3D" id="2.40.70.10">
    <property type="entry name" value="Acid Proteases"/>
    <property type="match status" value="1"/>
</dbReference>
<protein>
    <recommendedName>
        <fullName evidence="2">CCHC-type domain-containing protein</fullName>
    </recommendedName>
</protein>
<dbReference type="InterPro" id="IPR043128">
    <property type="entry name" value="Rev_trsase/Diguanyl_cyclase"/>
</dbReference>
<gene>
    <name evidence="3" type="ORF">E3N88_04033</name>
</gene>
<reference evidence="3 4" key="1">
    <citation type="submission" date="2019-05" db="EMBL/GenBank/DDBJ databases">
        <title>Mikania micrantha, genome provides insights into the molecular mechanism of rapid growth.</title>
        <authorList>
            <person name="Liu B."/>
        </authorList>
    </citation>
    <scope>NUCLEOTIDE SEQUENCE [LARGE SCALE GENOMIC DNA]</scope>
    <source>
        <strain evidence="3">NLD-2019</strain>
        <tissue evidence="3">Leaf</tissue>
    </source>
</reference>
<dbReference type="InterPro" id="IPR036875">
    <property type="entry name" value="Znf_CCHC_sf"/>
</dbReference>
<dbReference type="EMBL" id="SZYD01000002">
    <property type="protein sequence ID" value="KAD7116765.1"/>
    <property type="molecule type" value="Genomic_DNA"/>
</dbReference>
<dbReference type="CDD" id="cd00303">
    <property type="entry name" value="retropepsin_like"/>
    <property type="match status" value="1"/>
</dbReference>
<dbReference type="PROSITE" id="PS50158">
    <property type="entry name" value="ZF_CCHC"/>
    <property type="match status" value="1"/>
</dbReference>
<keyword evidence="4" id="KW-1185">Reference proteome</keyword>
<dbReference type="Gene3D" id="4.10.60.10">
    <property type="entry name" value="Zinc finger, CCHC-type"/>
    <property type="match status" value="1"/>
</dbReference>
<keyword evidence="1" id="KW-0862">Zinc</keyword>
<accession>A0A5N6PT90</accession>
<dbReference type="CDD" id="cd01647">
    <property type="entry name" value="RT_LTR"/>
    <property type="match status" value="1"/>
</dbReference>
<evidence type="ECO:0000313" key="3">
    <source>
        <dbReference type="EMBL" id="KAD7116765.1"/>
    </source>
</evidence>
<keyword evidence="1" id="KW-0863">Zinc-finger</keyword>
<name>A0A5N6PT90_9ASTR</name>
<evidence type="ECO:0000259" key="2">
    <source>
        <dbReference type="PROSITE" id="PS50158"/>
    </source>
</evidence>
<sequence>MLLIPPTSTVQDVDERDIGSNRTALAQDVNIAALALPPPNNLNKNNGGCYNCDEIGHFLKNCPTKNVVFGTFRLHEFYASILFDTGADQNIISAGFACQLNHVEESSNSPYIGEVANRKQIIVRTIFRNCPLTFYGQTFTIDLIPMELGSFDIIVGMDWLSLNRVEVIYSEKLLRIPLTNDHSERQDQDTRCADSKRVSGSVPDDLLALPPTRPVEFRIDLVLGATPVAKSPYRLAPSMMQELSNQLKELLEKGFIRPSYSPWGAPVLFVKKKDGSFWMCIYYRELDKLTINSRYPLPRIDDFFDQLQGAQYGHYEFVVIPFGLTNALAVFIDLMNRVCKPYLDQFVIVFIDDNKFIPTAKQDYI</sequence>
<dbReference type="OrthoDB" id="1751327at2759"/>
<dbReference type="InterPro" id="IPR001878">
    <property type="entry name" value="Znf_CCHC"/>
</dbReference>
<dbReference type="Pfam" id="PF08284">
    <property type="entry name" value="RVP_2"/>
    <property type="match status" value="1"/>
</dbReference>
<dbReference type="GO" id="GO:0003676">
    <property type="term" value="F:nucleic acid binding"/>
    <property type="evidence" value="ECO:0007669"/>
    <property type="project" value="InterPro"/>
</dbReference>
<dbReference type="InterPro" id="IPR043502">
    <property type="entry name" value="DNA/RNA_pol_sf"/>
</dbReference>
<dbReference type="PANTHER" id="PTHR15503:SF42">
    <property type="entry name" value="ZINC FINGER, CCHC-TYPE, RETROTRANSPOSON GAG DOMAIN, ASPARTIC PEPTIDASE DOMAIN PROTEIN-RELATED"/>
    <property type="match status" value="1"/>
</dbReference>
<proteinExistence type="predicted"/>
<dbReference type="Proteomes" id="UP000326396">
    <property type="component" value="Linkage Group LG10"/>
</dbReference>
<organism evidence="3 4">
    <name type="scientific">Mikania micrantha</name>
    <name type="common">bitter vine</name>
    <dbReference type="NCBI Taxonomy" id="192012"/>
    <lineage>
        <taxon>Eukaryota</taxon>
        <taxon>Viridiplantae</taxon>
        <taxon>Streptophyta</taxon>
        <taxon>Embryophyta</taxon>
        <taxon>Tracheophyta</taxon>
        <taxon>Spermatophyta</taxon>
        <taxon>Magnoliopsida</taxon>
        <taxon>eudicotyledons</taxon>
        <taxon>Gunneridae</taxon>
        <taxon>Pentapetalae</taxon>
        <taxon>asterids</taxon>
        <taxon>campanulids</taxon>
        <taxon>Asterales</taxon>
        <taxon>Asteraceae</taxon>
        <taxon>Asteroideae</taxon>
        <taxon>Heliantheae alliance</taxon>
        <taxon>Eupatorieae</taxon>
        <taxon>Mikania</taxon>
    </lineage>
</organism>
<dbReference type="SUPFAM" id="SSF57756">
    <property type="entry name" value="Retrovirus zinc finger-like domains"/>
    <property type="match status" value="1"/>
</dbReference>